<evidence type="ECO:0000313" key="2">
    <source>
        <dbReference type="EMBL" id="EDW03849.1"/>
    </source>
</evidence>
<evidence type="ECO:0000313" key="3">
    <source>
        <dbReference type="Proteomes" id="UP000001070"/>
    </source>
</evidence>
<dbReference type="InterPro" id="IPR013653">
    <property type="entry name" value="GCN5-like_dom"/>
</dbReference>
<dbReference type="Proteomes" id="UP000001070">
    <property type="component" value="Unassembled WGS sequence"/>
</dbReference>
<dbReference type="EMBL" id="CH916368">
    <property type="protein sequence ID" value="EDW03849.1"/>
    <property type="molecule type" value="Genomic_DNA"/>
</dbReference>
<proteinExistence type="predicted"/>
<dbReference type="KEGG" id="dgr:6562242"/>
<dbReference type="OMA" id="YANDRTN"/>
<dbReference type="InterPro" id="IPR016181">
    <property type="entry name" value="Acyl_CoA_acyltransferase"/>
</dbReference>
<reference evidence="2 3" key="1">
    <citation type="journal article" date="2007" name="Nature">
        <title>Evolution of genes and genomes on the Drosophila phylogeny.</title>
        <authorList>
            <consortium name="Drosophila 12 Genomes Consortium"/>
            <person name="Clark A.G."/>
            <person name="Eisen M.B."/>
            <person name="Smith D.R."/>
            <person name="Bergman C.M."/>
            <person name="Oliver B."/>
            <person name="Markow T.A."/>
            <person name="Kaufman T.C."/>
            <person name="Kellis M."/>
            <person name="Gelbart W."/>
            <person name="Iyer V.N."/>
            <person name="Pollard D.A."/>
            <person name="Sackton T.B."/>
            <person name="Larracuente A.M."/>
            <person name="Singh N.D."/>
            <person name="Abad J.P."/>
            <person name="Abt D.N."/>
            <person name="Adryan B."/>
            <person name="Aguade M."/>
            <person name="Akashi H."/>
            <person name="Anderson W.W."/>
            <person name="Aquadro C.F."/>
            <person name="Ardell D.H."/>
            <person name="Arguello R."/>
            <person name="Artieri C.G."/>
            <person name="Barbash D.A."/>
            <person name="Barker D."/>
            <person name="Barsanti P."/>
            <person name="Batterham P."/>
            <person name="Batzoglou S."/>
            <person name="Begun D."/>
            <person name="Bhutkar A."/>
            <person name="Blanco E."/>
            <person name="Bosak S.A."/>
            <person name="Bradley R.K."/>
            <person name="Brand A.D."/>
            <person name="Brent M.R."/>
            <person name="Brooks A.N."/>
            <person name="Brown R.H."/>
            <person name="Butlin R.K."/>
            <person name="Caggese C."/>
            <person name="Calvi B.R."/>
            <person name="Bernardo de Carvalho A."/>
            <person name="Caspi A."/>
            <person name="Castrezana S."/>
            <person name="Celniker S.E."/>
            <person name="Chang J.L."/>
            <person name="Chapple C."/>
            <person name="Chatterji S."/>
            <person name="Chinwalla A."/>
            <person name="Civetta A."/>
            <person name="Clifton S.W."/>
            <person name="Comeron J.M."/>
            <person name="Costello J.C."/>
            <person name="Coyne J.A."/>
            <person name="Daub J."/>
            <person name="David R.G."/>
            <person name="Delcher A.L."/>
            <person name="Delehaunty K."/>
            <person name="Do C.B."/>
            <person name="Ebling H."/>
            <person name="Edwards K."/>
            <person name="Eickbush T."/>
            <person name="Evans J.D."/>
            <person name="Filipski A."/>
            <person name="Findeiss S."/>
            <person name="Freyhult E."/>
            <person name="Fulton L."/>
            <person name="Fulton R."/>
            <person name="Garcia A.C."/>
            <person name="Gardiner A."/>
            <person name="Garfield D.A."/>
            <person name="Garvin B.E."/>
            <person name="Gibson G."/>
            <person name="Gilbert D."/>
            <person name="Gnerre S."/>
            <person name="Godfrey J."/>
            <person name="Good R."/>
            <person name="Gotea V."/>
            <person name="Gravely B."/>
            <person name="Greenberg A.J."/>
            <person name="Griffiths-Jones S."/>
            <person name="Gross S."/>
            <person name="Guigo R."/>
            <person name="Gustafson E.A."/>
            <person name="Haerty W."/>
            <person name="Hahn M.W."/>
            <person name="Halligan D.L."/>
            <person name="Halpern A.L."/>
            <person name="Halter G.M."/>
            <person name="Han M.V."/>
            <person name="Heger A."/>
            <person name="Hillier L."/>
            <person name="Hinrichs A.S."/>
            <person name="Holmes I."/>
            <person name="Hoskins R.A."/>
            <person name="Hubisz M.J."/>
            <person name="Hultmark D."/>
            <person name="Huntley M.A."/>
            <person name="Jaffe D.B."/>
            <person name="Jagadeeshan S."/>
            <person name="Jeck W.R."/>
            <person name="Johnson J."/>
            <person name="Jones C.D."/>
            <person name="Jordan W.C."/>
            <person name="Karpen G.H."/>
            <person name="Kataoka E."/>
            <person name="Keightley P.D."/>
            <person name="Kheradpour P."/>
            <person name="Kirkness E.F."/>
            <person name="Koerich L.B."/>
            <person name="Kristiansen K."/>
            <person name="Kudrna D."/>
            <person name="Kulathinal R.J."/>
            <person name="Kumar S."/>
            <person name="Kwok R."/>
            <person name="Lander E."/>
            <person name="Langley C.H."/>
            <person name="Lapoint R."/>
            <person name="Lazzaro B.P."/>
            <person name="Lee S.J."/>
            <person name="Levesque L."/>
            <person name="Li R."/>
            <person name="Lin C.F."/>
            <person name="Lin M.F."/>
            <person name="Lindblad-Toh K."/>
            <person name="Llopart A."/>
            <person name="Long M."/>
            <person name="Low L."/>
            <person name="Lozovsky E."/>
            <person name="Lu J."/>
            <person name="Luo M."/>
            <person name="Machado C.A."/>
            <person name="Makalowski W."/>
            <person name="Marzo M."/>
            <person name="Matsuda M."/>
            <person name="Matzkin L."/>
            <person name="McAllister B."/>
            <person name="McBride C.S."/>
            <person name="McKernan B."/>
            <person name="McKernan K."/>
            <person name="Mendez-Lago M."/>
            <person name="Minx P."/>
            <person name="Mollenhauer M.U."/>
            <person name="Montooth K."/>
            <person name="Mount S.M."/>
            <person name="Mu X."/>
            <person name="Myers E."/>
            <person name="Negre B."/>
            <person name="Newfeld S."/>
            <person name="Nielsen R."/>
            <person name="Noor M.A."/>
            <person name="O'Grady P."/>
            <person name="Pachter L."/>
            <person name="Papaceit M."/>
            <person name="Parisi M.J."/>
            <person name="Parisi M."/>
            <person name="Parts L."/>
            <person name="Pedersen J.S."/>
            <person name="Pesole G."/>
            <person name="Phillippy A.M."/>
            <person name="Ponting C.P."/>
            <person name="Pop M."/>
            <person name="Porcelli D."/>
            <person name="Powell J.R."/>
            <person name="Prohaska S."/>
            <person name="Pruitt K."/>
            <person name="Puig M."/>
            <person name="Quesneville H."/>
            <person name="Ram K.R."/>
            <person name="Rand D."/>
            <person name="Rasmussen M.D."/>
            <person name="Reed L.K."/>
            <person name="Reenan R."/>
            <person name="Reily A."/>
            <person name="Remington K.A."/>
            <person name="Rieger T.T."/>
            <person name="Ritchie M.G."/>
            <person name="Robin C."/>
            <person name="Rogers Y.H."/>
            <person name="Rohde C."/>
            <person name="Rozas J."/>
            <person name="Rubenfield M.J."/>
            <person name="Ruiz A."/>
            <person name="Russo S."/>
            <person name="Salzberg S.L."/>
            <person name="Sanchez-Gracia A."/>
            <person name="Saranga D.J."/>
            <person name="Sato H."/>
            <person name="Schaeffer S.W."/>
            <person name="Schatz M.C."/>
            <person name="Schlenke T."/>
            <person name="Schwartz R."/>
            <person name="Segarra C."/>
            <person name="Singh R.S."/>
            <person name="Sirot L."/>
            <person name="Sirota M."/>
            <person name="Sisneros N.B."/>
            <person name="Smith C.D."/>
            <person name="Smith T.F."/>
            <person name="Spieth J."/>
            <person name="Stage D.E."/>
            <person name="Stark A."/>
            <person name="Stephan W."/>
            <person name="Strausberg R.L."/>
            <person name="Strempel S."/>
            <person name="Sturgill D."/>
            <person name="Sutton G."/>
            <person name="Sutton G.G."/>
            <person name="Tao W."/>
            <person name="Teichmann S."/>
            <person name="Tobari Y.N."/>
            <person name="Tomimura Y."/>
            <person name="Tsolas J.M."/>
            <person name="Valente V.L."/>
            <person name="Venter E."/>
            <person name="Venter J.C."/>
            <person name="Vicario S."/>
            <person name="Vieira F.G."/>
            <person name="Vilella A.J."/>
            <person name="Villasante A."/>
            <person name="Walenz B."/>
            <person name="Wang J."/>
            <person name="Wasserman M."/>
            <person name="Watts T."/>
            <person name="Wilson D."/>
            <person name="Wilson R.K."/>
            <person name="Wing R.A."/>
            <person name="Wolfner M.F."/>
            <person name="Wong A."/>
            <person name="Wong G.K."/>
            <person name="Wu C.I."/>
            <person name="Wu G."/>
            <person name="Yamamoto D."/>
            <person name="Yang H.P."/>
            <person name="Yang S.P."/>
            <person name="Yorke J.A."/>
            <person name="Yoshida K."/>
            <person name="Zdobnov E."/>
            <person name="Zhang P."/>
            <person name="Zhang Y."/>
            <person name="Zimin A.V."/>
            <person name="Baldwin J."/>
            <person name="Abdouelleil A."/>
            <person name="Abdulkadir J."/>
            <person name="Abebe A."/>
            <person name="Abera B."/>
            <person name="Abreu J."/>
            <person name="Acer S.C."/>
            <person name="Aftuck L."/>
            <person name="Alexander A."/>
            <person name="An P."/>
            <person name="Anderson E."/>
            <person name="Anderson S."/>
            <person name="Arachi H."/>
            <person name="Azer M."/>
            <person name="Bachantsang P."/>
            <person name="Barry A."/>
            <person name="Bayul T."/>
            <person name="Berlin A."/>
            <person name="Bessette D."/>
            <person name="Bloom T."/>
            <person name="Blye J."/>
            <person name="Boguslavskiy L."/>
            <person name="Bonnet C."/>
            <person name="Boukhgalter B."/>
            <person name="Bourzgui I."/>
            <person name="Brown A."/>
            <person name="Cahill P."/>
            <person name="Channer S."/>
            <person name="Cheshatsang Y."/>
            <person name="Chuda L."/>
            <person name="Citroen M."/>
            <person name="Collymore A."/>
            <person name="Cooke P."/>
            <person name="Costello M."/>
            <person name="D'Aco K."/>
            <person name="Daza R."/>
            <person name="De Haan G."/>
            <person name="DeGray S."/>
            <person name="DeMaso C."/>
            <person name="Dhargay N."/>
            <person name="Dooley K."/>
            <person name="Dooley E."/>
            <person name="Doricent M."/>
            <person name="Dorje P."/>
            <person name="Dorjee K."/>
            <person name="Dupes A."/>
            <person name="Elong R."/>
            <person name="Falk J."/>
            <person name="Farina A."/>
            <person name="Faro S."/>
            <person name="Ferguson D."/>
            <person name="Fisher S."/>
            <person name="Foley C.D."/>
            <person name="Franke A."/>
            <person name="Friedrich D."/>
            <person name="Gadbois L."/>
            <person name="Gearin G."/>
            <person name="Gearin C.R."/>
            <person name="Giannoukos G."/>
            <person name="Goode T."/>
            <person name="Graham J."/>
            <person name="Grandbois E."/>
            <person name="Grewal S."/>
            <person name="Gyaltsen K."/>
            <person name="Hafez N."/>
            <person name="Hagos B."/>
            <person name="Hall J."/>
            <person name="Henson C."/>
            <person name="Hollinger A."/>
            <person name="Honan T."/>
            <person name="Huard M.D."/>
            <person name="Hughes L."/>
            <person name="Hurhula B."/>
            <person name="Husby M.E."/>
            <person name="Kamat A."/>
            <person name="Kanga B."/>
            <person name="Kashin S."/>
            <person name="Khazanovich D."/>
            <person name="Kisner P."/>
            <person name="Lance K."/>
            <person name="Lara M."/>
            <person name="Lee W."/>
            <person name="Lennon N."/>
            <person name="Letendre F."/>
            <person name="LeVine R."/>
            <person name="Lipovsky A."/>
            <person name="Liu X."/>
            <person name="Liu J."/>
            <person name="Liu S."/>
            <person name="Lokyitsang T."/>
            <person name="Lokyitsang Y."/>
            <person name="Lubonja R."/>
            <person name="Lui A."/>
            <person name="MacDonald P."/>
            <person name="Magnisalis V."/>
            <person name="Maru K."/>
            <person name="Matthews C."/>
            <person name="McCusker W."/>
            <person name="McDonough S."/>
            <person name="Mehta T."/>
            <person name="Meldrim J."/>
            <person name="Meneus L."/>
            <person name="Mihai O."/>
            <person name="Mihalev A."/>
            <person name="Mihova T."/>
            <person name="Mittelman R."/>
            <person name="Mlenga V."/>
            <person name="Montmayeur A."/>
            <person name="Mulrain L."/>
            <person name="Navidi A."/>
            <person name="Naylor J."/>
            <person name="Negash T."/>
            <person name="Nguyen T."/>
            <person name="Nguyen N."/>
            <person name="Nicol R."/>
            <person name="Norbu C."/>
            <person name="Norbu N."/>
            <person name="Novod N."/>
            <person name="O'Neill B."/>
            <person name="Osman S."/>
            <person name="Markiewicz E."/>
            <person name="Oyono O.L."/>
            <person name="Patti C."/>
            <person name="Phunkhang P."/>
            <person name="Pierre F."/>
            <person name="Priest M."/>
            <person name="Raghuraman S."/>
            <person name="Rege F."/>
            <person name="Reyes R."/>
            <person name="Rise C."/>
            <person name="Rogov P."/>
            <person name="Ross K."/>
            <person name="Ryan E."/>
            <person name="Settipalli S."/>
            <person name="Shea T."/>
            <person name="Sherpa N."/>
            <person name="Shi L."/>
            <person name="Shih D."/>
            <person name="Sparrow T."/>
            <person name="Spaulding J."/>
            <person name="Stalker J."/>
            <person name="Stange-Thomann N."/>
            <person name="Stavropoulos S."/>
            <person name="Stone C."/>
            <person name="Strader C."/>
            <person name="Tesfaye S."/>
            <person name="Thomson T."/>
            <person name="Thoulutsang Y."/>
            <person name="Thoulutsang D."/>
            <person name="Topham K."/>
            <person name="Topping I."/>
            <person name="Tsamla T."/>
            <person name="Vassiliev H."/>
            <person name="Vo A."/>
            <person name="Wangchuk T."/>
            <person name="Wangdi T."/>
            <person name="Weiand M."/>
            <person name="Wilkinson J."/>
            <person name="Wilson A."/>
            <person name="Yadav S."/>
            <person name="Young G."/>
            <person name="Yu Q."/>
            <person name="Zembek L."/>
            <person name="Zhong D."/>
            <person name="Zimmer A."/>
            <person name="Zwirko Z."/>
            <person name="Jaffe D.B."/>
            <person name="Alvarez P."/>
            <person name="Brockman W."/>
            <person name="Butler J."/>
            <person name="Chin C."/>
            <person name="Gnerre S."/>
            <person name="Grabherr M."/>
            <person name="Kleber M."/>
            <person name="Mauceli E."/>
            <person name="MacCallum I."/>
        </authorList>
    </citation>
    <scope>NUCLEOTIDE SEQUENCE [LARGE SCALE GENOMIC DNA]</scope>
    <source>
        <strain evidence="3">Tucson 15287-2541.00</strain>
    </source>
</reference>
<dbReference type="PANTHER" id="PTHR20958:SF10">
    <property type="entry name" value="GH05617P-RELATED"/>
    <property type="match status" value="1"/>
</dbReference>
<dbReference type="Pfam" id="PF08445">
    <property type="entry name" value="FR47"/>
    <property type="match status" value="1"/>
</dbReference>
<dbReference type="PROSITE" id="PS51186">
    <property type="entry name" value="GNAT"/>
    <property type="match status" value="1"/>
</dbReference>
<dbReference type="Gene3D" id="3.40.630.30">
    <property type="match status" value="1"/>
</dbReference>
<dbReference type="STRING" id="7222.B4JAP1"/>
<accession>B4JAP1</accession>
<dbReference type="GO" id="GO:0016747">
    <property type="term" value="F:acyltransferase activity, transferring groups other than amino-acyl groups"/>
    <property type="evidence" value="ECO:0007669"/>
    <property type="project" value="InterPro"/>
</dbReference>
<dbReference type="eggNOG" id="ENOG502QVR1">
    <property type="taxonomic scope" value="Eukaryota"/>
</dbReference>
<sequence>HSTEHKADVYLNTLNGNLIDLQNLLSDLQLTARHWLCGYRHLLKNVVKQYCVDRNLNLKKLDYLETFVYHLPQEAIQSLDYRSIADISFGPLHIEHAALVDEHWPYRSSDSLALIRSRIRHNISVGAFDGDGHLLAWCLRSIHGTLSNLHVLPSHRRLGLASVLVRLMAQEIAASGAEVLATIAFDNDISQMFFEKLGFKHIDDIYYTMVPTL</sequence>
<dbReference type="OrthoDB" id="7305308at2759"/>
<organism evidence="3">
    <name type="scientific">Drosophila grimshawi</name>
    <name type="common">Hawaiian fruit fly</name>
    <name type="synonym">Idiomyia grimshawi</name>
    <dbReference type="NCBI Taxonomy" id="7222"/>
    <lineage>
        <taxon>Eukaryota</taxon>
        <taxon>Metazoa</taxon>
        <taxon>Ecdysozoa</taxon>
        <taxon>Arthropoda</taxon>
        <taxon>Hexapoda</taxon>
        <taxon>Insecta</taxon>
        <taxon>Pterygota</taxon>
        <taxon>Neoptera</taxon>
        <taxon>Endopterygota</taxon>
        <taxon>Diptera</taxon>
        <taxon>Brachycera</taxon>
        <taxon>Muscomorpha</taxon>
        <taxon>Ephydroidea</taxon>
        <taxon>Drosophilidae</taxon>
        <taxon>Drosophila</taxon>
        <taxon>Hawaiian Drosophila</taxon>
    </lineage>
</organism>
<gene>
    <name evidence="2" type="primary">Dgri\GH11462</name>
    <name evidence="2" type="ORF">Dgri_GH11462</name>
</gene>
<protein>
    <submittedName>
        <fullName evidence="2">GH11462</fullName>
    </submittedName>
</protein>
<dbReference type="InParanoid" id="B4JAP1"/>
<dbReference type="SMR" id="B4JAP1"/>
<dbReference type="InterPro" id="IPR000182">
    <property type="entry name" value="GNAT_dom"/>
</dbReference>
<dbReference type="SUPFAM" id="SSF55729">
    <property type="entry name" value="Acyl-CoA N-acyltransferases (Nat)"/>
    <property type="match status" value="1"/>
</dbReference>
<feature type="domain" description="N-acetyltransferase" evidence="1">
    <location>
        <begin position="79"/>
        <end position="213"/>
    </location>
</feature>
<evidence type="ECO:0000259" key="1">
    <source>
        <dbReference type="PROSITE" id="PS51186"/>
    </source>
</evidence>
<dbReference type="CDD" id="cd04301">
    <property type="entry name" value="NAT_SF"/>
    <property type="match status" value="1"/>
</dbReference>
<feature type="non-terminal residue" evidence="2">
    <location>
        <position position="1"/>
    </location>
</feature>
<dbReference type="PhylomeDB" id="B4JAP1"/>
<keyword evidence="3" id="KW-1185">Reference proteome</keyword>
<name>B4JAP1_DROGR</name>
<dbReference type="AlphaFoldDB" id="B4JAP1"/>
<dbReference type="InterPro" id="IPR053225">
    <property type="entry name" value="Acyl-CoA_N-acyltransferase"/>
</dbReference>
<dbReference type="HOGENOM" id="CLU_058697_1_0_1"/>
<dbReference type="PANTHER" id="PTHR20958">
    <property type="entry name" value="GLYCINE N-ACYLTRANSFERASE-LIKE PROTEIN"/>
    <property type="match status" value="1"/>
</dbReference>